<gene>
    <name evidence="5" type="ORF">GCM10008986_14660</name>
</gene>
<accession>A0ABN1B4J8</accession>
<evidence type="ECO:0000259" key="3">
    <source>
        <dbReference type="Pfam" id="PF13439"/>
    </source>
</evidence>
<evidence type="ECO:0000313" key="5">
    <source>
        <dbReference type="EMBL" id="GAA0489822.1"/>
    </source>
</evidence>
<keyword evidence="2" id="KW-0808">Transferase</keyword>
<evidence type="ECO:0000256" key="1">
    <source>
        <dbReference type="ARBA" id="ARBA00022676"/>
    </source>
</evidence>
<proteinExistence type="predicted"/>
<dbReference type="Pfam" id="PF26337">
    <property type="entry name" value="Gtf3_C"/>
    <property type="match status" value="1"/>
</dbReference>
<dbReference type="PANTHER" id="PTHR12526">
    <property type="entry name" value="GLYCOSYLTRANSFERASE"/>
    <property type="match status" value="1"/>
</dbReference>
<evidence type="ECO:0000259" key="4">
    <source>
        <dbReference type="Pfam" id="PF26337"/>
    </source>
</evidence>
<sequence length="397" mass="45759">MGKRVCMLLSYLPFLDARIFELEAKSLAKHGYEVTIIAPRQNGFLQDIDGKPFTRQFRNKSFKYQGIKIITYDCKRKSNHPRTHPLFQLGLRERADIYHAHELSSFYYGKEIKLALKKQNVKNVKLIYDSRQVTPDPFSQSMKEIEKRQSKKILLDSLKEADYTITVSDSIKAWYLSMDPLLPVEVIYNAPPLSSDFKVKGGNPNRLVAAHEGNVSDKNLHTIYTITDSCRKVMDFHFKLIGGPRYGEKISVPDHLQSRIIQSGWIQYESLSSLYSDVDIGLIELDPTSSLNHAFAMPGKLFNYLNNGVPVIVSKCSDMEKFVNTYQCGIVINRLNPTAADYVKGMVYLNKNRSMLRRMSINARKAMEEVYSWEHMEKRLINLYKSLDTDQRPYLLS</sequence>
<dbReference type="SUPFAM" id="SSF53756">
    <property type="entry name" value="UDP-Glycosyltransferase/glycogen phosphorylase"/>
    <property type="match status" value="1"/>
</dbReference>
<evidence type="ECO:0000256" key="2">
    <source>
        <dbReference type="ARBA" id="ARBA00022679"/>
    </source>
</evidence>
<feature type="domain" description="Glucosyltransferase 3-like C-terminal" evidence="4">
    <location>
        <begin position="258"/>
        <end position="336"/>
    </location>
</feature>
<reference evidence="5 6" key="1">
    <citation type="journal article" date="2019" name="Int. J. Syst. Evol. Microbiol.">
        <title>The Global Catalogue of Microorganisms (GCM) 10K type strain sequencing project: providing services to taxonomists for standard genome sequencing and annotation.</title>
        <authorList>
            <consortium name="The Broad Institute Genomics Platform"/>
            <consortium name="The Broad Institute Genome Sequencing Center for Infectious Disease"/>
            <person name="Wu L."/>
            <person name="Ma J."/>
        </authorList>
    </citation>
    <scope>NUCLEOTIDE SEQUENCE [LARGE SCALE GENOMIC DNA]</scope>
    <source>
        <strain evidence="5 6">JCM 12389</strain>
    </source>
</reference>
<protein>
    <submittedName>
        <fullName evidence="5">Glycosyltransferase family 4 protein</fullName>
    </submittedName>
</protein>
<dbReference type="InterPro" id="IPR058592">
    <property type="entry name" value="Gtf3_C"/>
</dbReference>
<dbReference type="RefSeq" id="WP_343839303.1">
    <property type="nucleotide sequence ID" value="NZ_BAAADO010000003.1"/>
</dbReference>
<dbReference type="PANTHER" id="PTHR12526:SF629">
    <property type="entry name" value="TEICHURONIC ACID BIOSYNTHESIS GLYCOSYLTRANSFERASE TUAH-RELATED"/>
    <property type="match status" value="1"/>
</dbReference>
<keyword evidence="6" id="KW-1185">Reference proteome</keyword>
<dbReference type="Pfam" id="PF13439">
    <property type="entry name" value="Glyco_transf_4"/>
    <property type="match status" value="1"/>
</dbReference>
<dbReference type="EMBL" id="BAAADO010000003">
    <property type="protein sequence ID" value="GAA0489822.1"/>
    <property type="molecule type" value="Genomic_DNA"/>
</dbReference>
<feature type="domain" description="Glycosyltransferase subfamily 4-like N-terminal" evidence="3">
    <location>
        <begin position="24"/>
        <end position="190"/>
    </location>
</feature>
<comment type="caution">
    <text evidence="5">The sequence shown here is derived from an EMBL/GenBank/DDBJ whole genome shotgun (WGS) entry which is preliminary data.</text>
</comment>
<name>A0ABN1B4J8_9BACI</name>
<dbReference type="Gene3D" id="3.40.50.2000">
    <property type="entry name" value="Glycogen Phosphorylase B"/>
    <property type="match status" value="2"/>
</dbReference>
<evidence type="ECO:0000313" key="6">
    <source>
        <dbReference type="Proteomes" id="UP001500880"/>
    </source>
</evidence>
<keyword evidence="1" id="KW-0328">Glycosyltransferase</keyword>
<dbReference type="Proteomes" id="UP001500880">
    <property type="component" value="Unassembled WGS sequence"/>
</dbReference>
<organism evidence="5 6">
    <name type="scientific">Salinibacillus aidingensis</name>
    <dbReference type="NCBI Taxonomy" id="237684"/>
    <lineage>
        <taxon>Bacteria</taxon>
        <taxon>Bacillati</taxon>
        <taxon>Bacillota</taxon>
        <taxon>Bacilli</taxon>
        <taxon>Bacillales</taxon>
        <taxon>Bacillaceae</taxon>
        <taxon>Salinibacillus</taxon>
    </lineage>
</organism>
<dbReference type="InterPro" id="IPR028098">
    <property type="entry name" value="Glyco_trans_4-like_N"/>
</dbReference>